<gene>
    <name evidence="2" type="ORF">M153_2020002718</name>
</gene>
<protein>
    <submittedName>
        <fullName evidence="2">Uncharacterized protein</fullName>
    </submittedName>
</protein>
<keyword evidence="1" id="KW-0812">Transmembrane</keyword>
<accession>A0A0R0M589</accession>
<organism evidence="2 3">
    <name type="scientific">Pseudoloma neurophilia</name>
    <dbReference type="NCBI Taxonomy" id="146866"/>
    <lineage>
        <taxon>Eukaryota</taxon>
        <taxon>Fungi</taxon>
        <taxon>Fungi incertae sedis</taxon>
        <taxon>Microsporidia</taxon>
        <taxon>Pseudoloma</taxon>
    </lineage>
</organism>
<reference evidence="2 3" key="1">
    <citation type="submission" date="2015-07" db="EMBL/GenBank/DDBJ databases">
        <title>The genome of Pseudoloma neurophilia, a relevant intracellular parasite of the zebrafish.</title>
        <authorList>
            <person name="Ndikumana S."/>
            <person name="Pelin A."/>
            <person name="Sanders J."/>
            <person name="Corradi N."/>
        </authorList>
    </citation>
    <scope>NUCLEOTIDE SEQUENCE [LARGE SCALE GENOMIC DNA]</scope>
    <source>
        <strain evidence="2 3">MK1</strain>
    </source>
</reference>
<proteinExistence type="predicted"/>
<dbReference type="VEuPathDB" id="MicrosporidiaDB:M153_2020002718"/>
<sequence>MSITKFVFYKFKDMDDVIQEMLISTGYSSICAIMIVICFFC</sequence>
<dbReference type="AlphaFoldDB" id="A0A0R0M589"/>
<evidence type="ECO:0000313" key="2">
    <source>
        <dbReference type="EMBL" id="KRH94591.1"/>
    </source>
</evidence>
<dbReference type="EMBL" id="LGUB01000053">
    <property type="protein sequence ID" value="KRH94591.1"/>
    <property type="molecule type" value="Genomic_DNA"/>
</dbReference>
<comment type="caution">
    <text evidence="2">The sequence shown here is derived from an EMBL/GenBank/DDBJ whole genome shotgun (WGS) entry which is preliminary data.</text>
</comment>
<evidence type="ECO:0000256" key="1">
    <source>
        <dbReference type="SAM" id="Phobius"/>
    </source>
</evidence>
<dbReference type="Proteomes" id="UP000051530">
    <property type="component" value="Unassembled WGS sequence"/>
</dbReference>
<keyword evidence="1" id="KW-1133">Transmembrane helix</keyword>
<keyword evidence="3" id="KW-1185">Reference proteome</keyword>
<keyword evidence="1" id="KW-0472">Membrane</keyword>
<evidence type="ECO:0000313" key="3">
    <source>
        <dbReference type="Proteomes" id="UP000051530"/>
    </source>
</evidence>
<feature type="transmembrane region" description="Helical" evidence="1">
    <location>
        <begin position="21"/>
        <end position="40"/>
    </location>
</feature>
<name>A0A0R0M589_9MICR</name>